<evidence type="ECO:0000313" key="3">
    <source>
        <dbReference type="Proteomes" id="UP000244090"/>
    </source>
</evidence>
<dbReference type="Pfam" id="PF14248">
    <property type="entry name" value="DUF4345"/>
    <property type="match status" value="1"/>
</dbReference>
<keyword evidence="1" id="KW-0472">Membrane</keyword>
<gene>
    <name evidence="2" type="ORF">C8N46_112102</name>
</gene>
<evidence type="ECO:0000313" key="2">
    <source>
        <dbReference type="EMBL" id="PTX58794.1"/>
    </source>
</evidence>
<dbReference type="OrthoDB" id="1188911at2"/>
<protein>
    <submittedName>
        <fullName evidence="2">Uncharacterized protein DUF4345</fullName>
    </submittedName>
</protein>
<feature type="transmembrane region" description="Helical" evidence="1">
    <location>
        <begin position="77"/>
        <end position="97"/>
    </location>
</feature>
<accession>A0A2T6BRW5</accession>
<feature type="transmembrane region" description="Helical" evidence="1">
    <location>
        <begin position="7"/>
        <end position="27"/>
    </location>
</feature>
<name>A0A2T6BRW5_9FLAO</name>
<keyword evidence="1" id="KW-0812">Transmembrane</keyword>
<proteinExistence type="predicted"/>
<feature type="transmembrane region" description="Helical" evidence="1">
    <location>
        <begin position="103"/>
        <end position="123"/>
    </location>
</feature>
<keyword evidence="3" id="KW-1185">Reference proteome</keyword>
<dbReference type="AlphaFoldDB" id="A0A2T6BRW5"/>
<dbReference type="InterPro" id="IPR025597">
    <property type="entry name" value="DUF4345"/>
</dbReference>
<dbReference type="Proteomes" id="UP000244090">
    <property type="component" value="Unassembled WGS sequence"/>
</dbReference>
<dbReference type="RefSeq" id="WP_108116664.1">
    <property type="nucleotide sequence ID" value="NZ_QBKT01000012.1"/>
</dbReference>
<feature type="transmembrane region" description="Helical" evidence="1">
    <location>
        <begin position="47"/>
        <end position="65"/>
    </location>
</feature>
<evidence type="ECO:0000256" key="1">
    <source>
        <dbReference type="SAM" id="Phobius"/>
    </source>
</evidence>
<reference evidence="2 3" key="1">
    <citation type="submission" date="2018-04" db="EMBL/GenBank/DDBJ databases">
        <title>Genomic Encyclopedia of Archaeal and Bacterial Type Strains, Phase II (KMG-II): from individual species to whole genera.</title>
        <authorList>
            <person name="Goeker M."/>
        </authorList>
    </citation>
    <scope>NUCLEOTIDE SEQUENCE [LARGE SCALE GENOMIC DNA]</scope>
    <source>
        <strain evidence="2 3">DSM 25731</strain>
    </source>
</reference>
<comment type="caution">
    <text evidence="2">The sequence shown here is derived from an EMBL/GenBank/DDBJ whole genome shotgun (WGS) entry which is preliminary data.</text>
</comment>
<keyword evidence="1" id="KW-1133">Transmembrane helix</keyword>
<sequence length="129" mass="14452">MKEVHKNLHLSLSTAAILVVGVTYGLHPNTFLPLFFDFSVESTDLNHVFRAMMGCYFALGIYWGYSVLFQKHWRSATYSVIFFMGGLAAGRLLSIIVDGIPSTAFTVGTVLEILFVVWGCYNLKVYAKE</sequence>
<dbReference type="EMBL" id="QBKT01000012">
    <property type="protein sequence ID" value="PTX58794.1"/>
    <property type="molecule type" value="Genomic_DNA"/>
</dbReference>
<organism evidence="2 3">
    <name type="scientific">Kordia periserrulae</name>
    <dbReference type="NCBI Taxonomy" id="701523"/>
    <lineage>
        <taxon>Bacteria</taxon>
        <taxon>Pseudomonadati</taxon>
        <taxon>Bacteroidota</taxon>
        <taxon>Flavobacteriia</taxon>
        <taxon>Flavobacteriales</taxon>
        <taxon>Flavobacteriaceae</taxon>
        <taxon>Kordia</taxon>
    </lineage>
</organism>